<organism evidence="1 2">
    <name type="scientific">Cotesia glomerata</name>
    <name type="common">Lepidopteran parasitic wasp</name>
    <name type="synonym">Apanteles glomeratus</name>
    <dbReference type="NCBI Taxonomy" id="32391"/>
    <lineage>
        <taxon>Eukaryota</taxon>
        <taxon>Metazoa</taxon>
        <taxon>Ecdysozoa</taxon>
        <taxon>Arthropoda</taxon>
        <taxon>Hexapoda</taxon>
        <taxon>Insecta</taxon>
        <taxon>Pterygota</taxon>
        <taxon>Neoptera</taxon>
        <taxon>Endopterygota</taxon>
        <taxon>Hymenoptera</taxon>
        <taxon>Apocrita</taxon>
        <taxon>Ichneumonoidea</taxon>
        <taxon>Braconidae</taxon>
        <taxon>Microgastrinae</taxon>
        <taxon>Cotesia</taxon>
    </lineage>
</organism>
<sequence>MIRIDPIRDPDSADPNSDRRLQLHDVSAVEKRHLRRFCIIQIKISTLTTSLVDAQYILYRKSHYPNSNERDLEIFRLRKYSADLENIQL</sequence>
<gene>
    <name evidence="1" type="ORF">KQX54_015875</name>
</gene>
<evidence type="ECO:0000313" key="1">
    <source>
        <dbReference type="EMBL" id="KAH0555180.1"/>
    </source>
</evidence>
<proteinExistence type="predicted"/>
<evidence type="ECO:0000313" key="2">
    <source>
        <dbReference type="Proteomes" id="UP000826195"/>
    </source>
</evidence>
<accession>A0AAV7IR52</accession>
<comment type="caution">
    <text evidence="1">The sequence shown here is derived from an EMBL/GenBank/DDBJ whole genome shotgun (WGS) entry which is preliminary data.</text>
</comment>
<keyword evidence="2" id="KW-1185">Reference proteome</keyword>
<name>A0AAV7IR52_COTGL</name>
<dbReference type="Proteomes" id="UP000826195">
    <property type="component" value="Unassembled WGS sequence"/>
</dbReference>
<reference evidence="1 2" key="1">
    <citation type="journal article" date="2021" name="J. Hered.">
        <title>A chromosome-level genome assembly of the parasitoid wasp, Cotesia glomerata (Hymenoptera: Braconidae).</title>
        <authorList>
            <person name="Pinto B.J."/>
            <person name="Weis J.J."/>
            <person name="Gamble T."/>
            <person name="Ode P.J."/>
            <person name="Paul R."/>
            <person name="Zaspel J.M."/>
        </authorList>
    </citation>
    <scope>NUCLEOTIDE SEQUENCE [LARGE SCALE GENOMIC DNA]</scope>
    <source>
        <strain evidence="1">CgM1</strain>
    </source>
</reference>
<protein>
    <submittedName>
        <fullName evidence="1">Uncharacterized protein</fullName>
    </submittedName>
</protein>
<dbReference type="AlphaFoldDB" id="A0AAV7IR52"/>
<dbReference type="EMBL" id="JAHXZJ010001119">
    <property type="protein sequence ID" value="KAH0555180.1"/>
    <property type="molecule type" value="Genomic_DNA"/>
</dbReference>